<name>A0AAV7EZW8_ARIFI</name>
<sequence>MGLPSKMSVSRDCLIDIAWLGCRIEASGSAKLTHSASETLLSCIEQFLDLGLELEERLLACMCMHKYTSARGTPNLMSLSEGLRESLRWLSSITWMAEDLLKLANSVLPEKIQHVSCVHTQILEVGNRSYGAINDMLYYKGLLCTGHPAGSVRKIDSWGQMIFIITQSRGVKVYDGSRDLKTICKNELFTSVAVTRVRFTLGAKMQAYR</sequence>
<dbReference type="Proteomes" id="UP000825729">
    <property type="component" value="Unassembled WGS sequence"/>
</dbReference>
<reference evidence="2 3" key="1">
    <citation type="submission" date="2021-07" db="EMBL/GenBank/DDBJ databases">
        <title>The Aristolochia fimbriata genome: insights into angiosperm evolution, floral development and chemical biosynthesis.</title>
        <authorList>
            <person name="Jiao Y."/>
        </authorList>
    </citation>
    <scope>NUCLEOTIDE SEQUENCE [LARGE SCALE GENOMIC DNA]</scope>
    <source>
        <strain evidence="2">IBCAS-2021</strain>
        <tissue evidence="2">Leaf</tissue>
    </source>
</reference>
<accession>A0AAV7EZW8</accession>
<keyword evidence="3" id="KW-1185">Reference proteome</keyword>
<protein>
    <recommendedName>
        <fullName evidence="1">Putative E3 ubiquitin-protein ligase LIN ARM-like domain-containing protein</fullName>
    </recommendedName>
</protein>
<dbReference type="AlphaFoldDB" id="A0AAV7EZW8"/>
<organism evidence="2 3">
    <name type="scientific">Aristolochia fimbriata</name>
    <name type="common">White veined hardy Dutchman's pipe vine</name>
    <dbReference type="NCBI Taxonomy" id="158543"/>
    <lineage>
        <taxon>Eukaryota</taxon>
        <taxon>Viridiplantae</taxon>
        <taxon>Streptophyta</taxon>
        <taxon>Embryophyta</taxon>
        <taxon>Tracheophyta</taxon>
        <taxon>Spermatophyta</taxon>
        <taxon>Magnoliopsida</taxon>
        <taxon>Magnoliidae</taxon>
        <taxon>Piperales</taxon>
        <taxon>Aristolochiaceae</taxon>
        <taxon>Aristolochia</taxon>
    </lineage>
</organism>
<dbReference type="PANTHER" id="PTHR35549:SF2">
    <property type="entry name" value="TRANSDUCIN_WD40 REPEAT-LIKE SUPERFAMILY PROTEIN"/>
    <property type="match status" value="1"/>
</dbReference>
<gene>
    <name evidence="2" type="ORF">H6P81_006589</name>
</gene>
<dbReference type="Pfam" id="PF23628">
    <property type="entry name" value="ARM_LIN_C"/>
    <property type="match status" value="1"/>
</dbReference>
<feature type="domain" description="Putative E3 ubiquitin-protein ligase LIN ARM-like" evidence="1">
    <location>
        <begin position="7"/>
        <end position="103"/>
    </location>
</feature>
<dbReference type="PANTHER" id="PTHR35549">
    <property type="entry name" value="OS04G0584500 PROTEIN"/>
    <property type="match status" value="1"/>
</dbReference>
<evidence type="ECO:0000313" key="2">
    <source>
        <dbReference type="EMBL" id="KAG9453685.1"/>
    </source>
</evidence>
<proteinExistence type="predicted"/>
<dbReference type="InterPro" id="IPR055566">
    <property type="entry name" value="ARM_LIN"/>
</dbReference>
<dbReference type="EMBL" id="JAINDJ010000003">
    <property type="protein sequence ID" value="KAG9453685.1"/>
    <property type="molecule type" value="Genomic_DNA"/>
</dbReference>
<comment type="caution">
    <text evidence="2">The sequence shown here is derived from an EMBL/GenBank/DDBJ whole genome shotgun (WGS) entry which is preliminary data.</text>
</comment>
<evidence type="ECO:0000313" key="3">
    <source>
        <dbReference type="Proteomes" id="UP000825729"/>
    </source>
</evidence>
<evidence type="ECO:0000259" key="1">
    <source>
        <dbReference type="Pfam" id="PF23628"/>
    </source>
</evidence>